<dbReference type="PANTHER" id="PTHR42850">
    <property type="entry name" value="METALLOPHOSPHOESTERASE"/>
    <property type="match status" value="1"/>
</dbReference>
<evidence type="ECO:0000259" key="1">
    <source>
        <dbReference type="Pfam" id="PF00149"/>
    </source>
</evidence>
<evidence type="ECO:0000313" key="3">
    <source>
        <dbReference type="Proteomes" id="UP001447842"/>
    </source>
</evidence>
<protein>
    <submittedName>
        <fullName evidence="2">Metallophosphoesterase</fullName>
    </submittedName>
</protein>
<sequence length="229" mass="25978">MQMLHYCIIGDVHGYYDKLMRLIAQLPKEARLVFVGDLIDRGPDSAKVITFVREGGHLCVLGNHETFMLSQRPENGRRWEADDAYHLWMQNGGDATLVSYGLQDYPSLRQEGSSPLLAPFFRDIAWLETLPYYLELEGCSVNGRRVVVSHASVSRIWPKRLSDREAFNRDVLINRDPPAPLPGIYNVFGHTPFRTPKLYDYAARIDTGPYLYGTLSALEVPSLKLFGST</sequence>
<organism evidence="2 3">
    <name type="scientific">Sulfurimonas diazotrophicus</name>
    <dbReference type="NCBI Taxonomy" id="3131939"/>
    <lineage>
        <taxon>Bacteria</taxon>
        <taxon>Pseudomonadati</taxon>
        <taxon>Campylobacterota</taxon>
        <taxon>Epsilonproteobacteria</taxon>
        <taxon>Campylobacterales</taxon>
        <taxon>Sulfurimonadaceae</taxon>
        <taxon>Sulfurimonas</taxon>
    </lineage>
</organism>
<name>A0ABZ3H8F9_9BACT</name>
<dbReference type="Proteomes" id="UP001447842">
    <property type="component" value="Chromosome"/>
</dbReference>
<dbReference type="PANTHER" id="PTHR42850:SF4">
    <property type="entry name" value="ZINC-DEPENDENT ENDOPOLYPHOSPHATASE"/>
    <property type="match status" value="1"/>
</dbReference>
<reference evidence="2 3" key="1">
    <citation type="submission" date="2024-03" db="EMBL/GenBank/DDBJ databases">
        <title>Sulfurimonas sp. HSL3-1.</title>
        <authorList>
            <person name="Wang S."/>
        </authorList>
    </citation>
    <scope>NUCLEOTIDE SEQUENCE [LARGE SCALE GENOMIC DNA]</scope>
    <source>
        <strain evidence="2 3">HSL3-1</strain>
    </source>
</reference>
<dbReference type="EMBL" id="CP147920">
    <property type="protein sequence ID" value="XAU14398.1"/>
    <property type="molecule type" value="Genomic_DNA"/>
</dbReference>
<dbReference type="SUPFAM" id="SSF56300">
    <property type="entry name" value="Metallo-dependent phosphatases"/>
    <property type="match status" value="1"/>
</dbReference>
<proteinExistence type="predicted"/>
<accession>A0ABZ3H8F9</accession>
<dbReference type="InterPro" id="IPR050126">
    <property type="entry name" value="Ap4A_hydrolase"/>
</dbReference>
<dbReference type="InterPro" id="IPR004843">
    <property type="entry name" value="Calcineurin-like_PHP"/>
</dbReference>
<gene>
    <name evidence="2" type="ORF">WCY31_09065</name>
</gene>
<dbReference type="InterPro" id="IPR029052">
    <property type="entry name" value="Metallo-depent_PP-like"/>
</dbReference>
<feature type="domain" description="Calcineurin-like phosphoesterase" evidence="1">
    <location>
        <begin position="7"/>
        <end position="110"/>
    </location>
</feature>
<dbReference type="Gene3D" id="3.60.21.10">
    <property type="match status" value="1"/>
</dbReference>
<dbReference type="RefSeq" id="WP_345972136.1">
    <property type="nucleotide sequence ID" value="NZ_CP147920.1"/>
</dbReference>
<dbReference type="Pfam" id="PF00149">
    <property type="entry name" value="Metallophos"/>
    <property type="match status" value="1"/>
</dbReference>
<evidence type="ECO:0000313" key="2">
    <source>
        <dbReference type="EMBL" id="XAU14398.1"/>
    </source>
</evidence>
<keyword evidence="3" id="KW-1185">Reference proteome</keyword>